<dbReference type="InterPro" id="IPR006263">
    <property type="entry name" value="Cyt_deam_dimer"/>
</dbReference>
<dbReference type="GO" id="GO:0004126">
    <property type="term" value="F:cytidine deaminase activity"/>
    <property type="evidence" value="ECO:0007669"/>
    <property type="project" value="UniProtKB-EC"/>
</dbReference>
<feature type="domain" description="CMP/dCMP-type deaminase" evidence="10">
    <location>
        <begin position="45"/>
        <end position="169"/>
    </location>
</feature>
<dbReference type="GO" id="GO:0042802">
    <property type="term" value="F:identical protein binding"/>
    <property type="evidence" value="ECO:0007669"/>
    <property type="project" value="UniProtKB-ARBA"/>
</dbReference>
<dbReference type="PIRSF" id="PIRSF006334">
    <property type="entry name" value="Cdd_plus_pseudo"/>
    <property type="match status" value="1"/>
</dbReference>
<dbReference type="Pfam" id="PF00383">
    <property type="entry name" value="dCMP_cyt_deam_1"/>
    <property type="match status" value="1"/>
</dbReference>
<dbReference type="InterPro" id="IPR002125">
    <property type="entry name" value="CMP_dCMP_dom"/>
</dbReference>
<dbReference type="NCBIfam" id="NF006537">
    <property type="entry name" value="PRK09027.1"/>
    <property type="match status" value="1"/>
</dbReference>
<dbReference type="OrthoDB" id="414540at2759"/>
<dbReference type="NCBIfam" id="TIGR01355">
    <property type="entry name" value="cyt_deam_dimer"/>
    <property type="match status" value="1"/>
</dbReference>
<evidence type="ECO:0000256" key="6">
    <source>
        <dbReference type="ARBA" id="ARBA00022833"/>
    </source>
</evidence>
<dbReference type="AlphaFoldDB" id="A0A6I9SHK4"/>
<evidence type="ECO:0000256" key="4">
    <source>
        <dbReference type="ARBA" id="ARBA00022723"/>
    </source>
</evidence>
<feature type="domain" description="CMP/dCMP-type deaminase" evidence="10">
    <location>
        <begin position="211"/>
        <end position="331"/>
    </location>
</feature>
<dbReference type="GO" id="GO:0055086">
    <property type="term" value="P:nucleobase-containing small molecule metabolic process"/>
    <property type="evidence" value="ECO:0007669"/>
    <property type="project" value="UniProtKB-ARBA"/>
</dbReference>
<feature type="binding site" evidence="8">
    <location>
        <begin position="86"/>
        <end position="88"/>
    </location>
    <ligand>
        <name>substrate</name>
    </ligand>
</feature>
<evidence type="ECO:0000256" key="2">
    <source>
        <dbReference type="ARBA" id="ARBA00011738"/>
    </source>
</evidence>
<evidence type="ECO:0000256" key="9">
    <source>
        <dbReference type="PIRSR" id="PIRSR006334-3"/>
    </source>
</evidence>
<dbReference type="PROSITE" id="PS00903">
    <property type="entry name" value="CYT_DCMP_DEAMINASES_1"/>
    <property type="match status" value="1"/>
</dbReference>
<dbReference type="EC" id="3.5.4.5" evidence="3"/>
<evidence type="ECO:0000256" key="1">
    <source>
        <dbReference type="ARBA" id="ARBA00006576"/>
    </source>
</evidence>
<dbReference type="KEGG" id="egu:105058482"/>
<dbReference type="PANTHER" id="PTHR11644:SF2">
    <property type="entry name" value="CYTIDINE DEAMINASE"/>
    <property type="match status" value="1"/>
</dbReference>
<dbReference type="Proteomes" id="UP000504607">
    <property type="component" value="Chromosome 1"/>
</dbReference>
<dbReference type="GeneID" id="105058482"/>
<gene>
    <name evidence="12" type="primary">LOC105058482</name>
</gene>
<dbReference type="RefSeq" id="XP_010939771.1">
    <property type="nucleotide sequence ID" value="XM_010941469.3"/>
</dbReference>
<reference evidence="12" key="1">
    <citation type="submission" date="2025-08" db="UniProtKB">
        <authorList>
            <consortium name="RefSeq"/>
        </authorList>
    </citation>
    <scope>IDENTIFICATION</scope>
</reference>
<dbReference type="GO" id="GO:0005829">
    <property type="term" value="C:cytosol"/>
    <property type="evidence" value="ECO:0007669"/>
    <property type="project" value="TreeGrafter"/>
</dbReference>
<keyword evidence="6 9" id="KW-0862">Zinc</keyword>
<evidence type="ECO:0000256" key="5">
    <source>
        <dbReference type="ARBA" id="ARBA00022801"/>
    </source>
</evidence>
<evidence type="ECO:0000313" key="12">
    <source>
        <dbReference type="RefSeq" id="XP_010939771.1"/>
    </source>
</evidence>
<dbReference type="InParanoid" id="A0A6I9SHK4"/>
<dbReference type="PANTHER" id="PTHR11644">
    <property type="entry name" value="CYTIDINE DEAMINASE"/>
    <property type="match status" value="1"/>
</dbReference>
<evidence type="ECO:0000256" key="7">
    <source>
        <dbReference type="PIRSR" id="PIRSR006334-1"/>
    </source>
</evidence>
<dbReference type="Gene3D" id="3.40.140.10">
    <property type="entry name" value="Cytidine Deaminase, domain 2"/>
    <property type="match status" value="2"/>
</dbReference>
<evidence type="ECO:0000256" key="8">
    <source>
        <dbReference type="PIRSR" id="PIRSR006334-2"/>
    </source>
</evidence>
<dbReference type="FunFam" id="3.40.140.10:FF:000041">
    <property type="entry name" value="Cytidine deaminase"/>
    <property type="match status" value="1"/>
</dbReference>
<dbReference type="GO" id="GO:0072527">
    <property type="term" value="P:pyrimidine-containing compound metabolic process"/>
    <property type="evidence" value="ECO:0007669"/>
    <property type="project" value="UniProtKB-ARBA"/>
</dbReference>
<dbReference type="PROSITE" id="PS51747">
    <property type="entry name" value="CYT_DCMP_DEAMINASES_2"/>
    <property type="match status" value="2"/>
</dbReference>
<evidence type="ECO:0000259" key="10">
    <source>
        <dbReference type="PROSITE" id="PS51747"/>
    </source>
</evidence>
<accession>A0A6I9SHK4</accession>
<organism evidence="11 12">
    <name type="scientific">Elaeis guineensis var. tenera</name>
    <name type="common">Oil palm</name>
    <dbReference type="NCBI Taxonomy" id="51953"/>
    <lineage>
        <taxon>Eukaryota</taxon>
        <taxon>Viridiplantae</taxon>
        <taxon>Streptophyta</taxon>
        <taxon>Embryophyta</taxon>
        <taxon>Tracheophyta</taxon>
        <taxon>Spermatophyta</taxon>
        <taxon>Magnoliopsida</taxon>
        <taxon>Liliopsida</taxon>
        <taxon>Arecaceae</taxon>
        <taxon>Arecoideae</taxon>
        <taxon>Cocoseae</taxon>
        <taxon>Elaeidinae</taxon>
        <taxon>Elaeis</taxon>
    </lineage>
</organism>
<proteinExistence type="inferred from homology"/>
<feature type="active site" description="Proton donor" evidence="7">
    <location>
        <position position="101"/>
    </location>
</feature>
<comment type="similarity">
    <text evidence="1">Belongs to the cytidine and deoxycytidylate deaminase family.</text>
</comment>
<dbReference type="GO" id="GO:0008270">
    <property type="term" value="F:zinc ion binding"/>
    <property type="evidence" value="ECO:0007669"/>
    <property type="project" value="InterPro"/>
</dbReference>
<sequence>MPRSNFSPSSCLEMKEKAARSTAEIAFVIEAEAAAAMMKEWGVAVAPELLVALVPAALRLARPPISNFHVGAVGLGTSGRIYVGVNMEFPGLPLHHSIHAEQFLVTNAAVHGETGIRCIAVSSAPCGHCRQFLQELRGAAEMQILVTSDGPGSAFLPLSSFLPRPFGPPDLLHKDHPLLLEPHDNKIALLDDEEETEAAGCGGICNGIGGALQERLRAAAAGAARASHAPYSKCPAGFAVADSEGRVYAGSYEESAAYNPSLGPVQAAMVAYVAAGGGGGRAGEGYGFVAAALVEPEGVAVSHEATARVFLSVVAPRAHLKVYRFHSSAAA</sequence>
<feature type="binding site" evidence="9">
    <location>
        <position position="129"/>
    </location>
    <ligand>
        <name>Zn(2+)</name>
        <dbReference type="ChEBI" id="CHEBI:29105"/>
        <note>catalytic</note>
    </ligand>
</feature>
<protein>
    <recommendedName>
        <fullName evidence="3">cytidine deaminase</fullName>
        <ecNumber evidence="3">3.5.4.5</ecNumber>
    </recommendedName>
</protein>
<feature type="binding site" evidence="9">
    <location>
        <position position="99"/>
    </location>
    <ligand>
        <name>Zn(2+)</name>
        <dbReference type="ChEBI" id="CHEBI:29105"/>
        <note>catalytic</note>
    </ligand>
</feature>
<dbReference type="CDD" id="cd01283">
    <property type="entry name" value="cytidine_deaminase"/>
    <property type="match status" value="1"/>
</dbReference>
<dbReference type="InterPro" id="IPR016192">
    <property type="entry name" value="APOBEC/CMP_deaminase_Zn-bd"/>
</dbReference>
<dbReference type="SUPFAM" id="SSF53927">
    <property type="entry name" value="Cytidine deaminase-like"/>
    <property type="match status" value="2"/>
</dbReference>
<comment type="subunit">
    <text evidence="2">Homodimer.</text>
</comment>
<evidence type="ECO:0000256" key="3">
    <source>
        <dbReference type="ARBA" id="ARBA00012783"/>
    </source>
</evidence>
<name>A0A6I9SHK4_ELAGV</name>
<dbReference type="InterPro" id="IPR013171">
    <property type="entry name" value="Cyd/dCyd_deaminase_Zn-bd"/>
</dbReference>
<comment type="cofactor">
    <cofactor evidence="9">
        <name>Zn(2+)</name>
        <dbReference type="ChEBI" id="CHEBI:29105"/>
    </cofactor>
    <text evidence="9">Binds 1 zinc ion.</text>
</comment>
<dbReference type="FunCoup" id="A0A6I9SHK4">
    <property type="interactions" value="100"/>
</dbReference>
<dbReference type="InterPro" id="IPR016193">
    <property type="entry name" value="Cytidine_deaminase-like"/>
</dbReference>
<keyword evidence="5" id="KW-0378">Hydrolase</keyword>
<feature type="binding site" evidence="9">
    <location>
        <position position="126"/>
    </location>
    <ligand>
        <name>Zn(2+)</name>
        <dbReference type="ChEBI" id="CHEBI:29105"/>
        <note>catalytic</note>
    </ligand>
</feature>
<evidence type="ECO:0000313" key="11">
    <source>
        <dbReference type="Proteomes" id="UP000504607"/>
    </source>
</evidence>
<keyword evidence="4 9" id="KW-0479">Metal-binding</keyword>
<keyword evidence="11" id="KW-1185">Reference proteome</keyword>
<dbReference type="Pfam" id="PF08211">
    <property type="entry name" value="dCMP_cyt_deam_2"/>
    <property type="match status" value="1"/>
</dbReference>
<dbReference type="InterPro" id="IPR050202">
    <property type="entry name" value="Cyt/Deoxycyt_deaminase"/>
</dbReference>